<dbReference type="AlphaFoldDB" id="A0A8T0ILX6"/>
<protein>
    <submittedName>
        <fullName evidence="1">Uncharacterized protein</fullName>
    </submittedName>
</protein>
<evidence type="ECO:0000313" key="2">
    <source>
        <dbReference type="Proteomes" id="UP000822688"/>
    </source>
</evidence>
<proteinExistence type="predicted"/>
<reference evidence="1" key="1">
    <citation type="submission" date="2020-06" db="EMBL/GenBank/DDBJ databases">
        <title>WGS assembly of Ceratodon purpureus strain R40.</title>
        <authorList>
            <person name="Carey S.B."/>
            <person name="Jenkins J."/>
            <person name="Shu S."/>
            <person name="Lovell J.T."/>
            <person name="Sreedasyam A."/>
            <person name="Maumus F."/>
            <person name="Tiley G.P."/>
            <person name="Fernandez-Pozo N."/>
            <person name="Barry K."/>
            <person name="Chen C."/>
            <person name="Wang M."/>
            <person name="Lipzen A."/>
            <person name="Daum C."/>
            <person name="Saski C.A."/>
            <person name="Payton A.C."/>
            <person name="Mcbreen J.C."/>
            <person name="Conrad R.E."/>
            <person name="Kollar L.M."/>
            <person name="Olsson S."/>
            <person name="Huttunen S."/>
            <person name="Landis J.B."/>
            <person name="Wickett N.J."/>
            <person name="Johnson M.G."/>
            <person name="Rensing S.A."/>
            <person name="Grimwood J."/>
            <person name="Schmutz J."/>
            <person name="Mcdaniel S.F."/>
        </authorList>
    </citation>
    <scope>NUCLEOTIDE SEQUENCE</scope>
    <source>
        <strain evidence="1">R40</strain>
    </source>
</reference>
<accession>A0A8T0ILX6</accession>
<keyword evidence="2" id="KW-1185">Reference proteome</keyword>
<organism evidence="1 2">
    <name type="scientific">Ceratodon purpureus</name>
    <name type="common">Fire moss</name>
    <name type="synonym">Dicranum purpureum</name>
    <dbReference type="NCBI Taxonomy" id="3225"/>
    <lineage>
        <taxon>Eukaryota</taxon>
        <taxon>Viridiplantae</taxon>
        <taxon>Streptophyta</taxon>
        <taxon>Embryophyta</taxon>
        <taxon>Bryophyta</taxon>
        <taxon>Bryophytina</taxon>
        <taxon>Bryopsida</taxon>
        <taxon>Dicranidae</taxon>
        <taxon>Pseudoditrichales</taxon>
        <taxon>Ditrichaceae</taxon>
        <taxon>Ceratodon</taxon>
    </lineage>
</organism>
<dbReference type="Proteomes" id="UP000822688">
    <property type="component" value="Chromosome 3"/>
</dbReference>
<evidence type="ECO:0000313" key="1">
    <source>
        <dbReference type="EMBL" id="KAG0583463.1"/>
    </source>
</evidence>
<sequence length="104" mass="11855">MGDNGKGHARTLPRTCCMNAFQRALSRCHPLFIVTVIVSVTPQLPPCKQEHRKLSTQQQSQSQSLKDLKIICNDTDRGTGIEFTLKLQRKDRQWAISMSQRICE</sequence>
<gene>
    <name evidence="1" type="ORF">KC19_3G138000</name>
</gene>
<name>A0A8T0ILX6_CERPU</name>
<comment type="caution">
    <text evidence="1">The sequence shown here is derived from an EMBL/GenBank/DDBJ whole genome shotgun (WGS) entry which is preliminary data.</text>
</comment>
<dbReference type="EMBL" id="CM026423">
    <property type="protein sequence ID" value="KAG0583463.1"/>
    <property type="molecule type" value="Genomic_DNA"/>
</dbReference>